<gene>
    <name evidence="1" type="ORF">EYC80_004991</name>
</gene>
<evidence type="ECO:0000313" key="1">
    <source>
        <dbReference type="EMBL" id="KAB8303592.1"/>
    </source>
</evidence>
<proteinExistence type="predicted"/>
<name>A0A5N6KIS0_MONLA</name>
<evidence type="ECO:0000313" key="2">
    <source>
        <dbReference type="Proteomes" id="UP000326757"/>
    </source>
</evidence>
<reference evidence="1 2" key="1">
    <citation type="submission" date="2019-06" db="EMBL/GenBank/DDBJ databases">
        <title>Genome Sequence of the Brown Rot Fungal Pathogen Monilinia laxa.</title>
        <authorList>
            <person name="De Miccolis Angelini R.M."/>
            <person name="Landi L."/>
            <person name="Abate D."/>
            <person name="Pollastro S."/>
            <person name="Romanazzi G."/>
            <person name="Faretra F."/>
        </authorList>
    </citation>
    <scope>NUCLEOTIDE SEQUENCE [LARGE SCALE GENOMIC DNA]</scope>
    <source>
        <strain evidence="1 2">Mlax316</strain>
    </source>
</reference>
<dbReference type="EMBL" id="VIGI01000002">
    <property type="protein sequence ID" value="KAB8303592.1"/>
    <property type="molecule type" value="Genomic_DNA"/>
</dbReference>
<organism evidence="1 2">
    <name type="scientific">Monilinia laxa</name>
    <name type="common">Brown rot fungus</name>
    <name type="synonym">Sclerotinia laxa</name>
    <dbReference type="NCBI Taxonomy" id="61186"/>
    <lineage>
        <taxon>Eukaryota</taxon>
        <taxon>Fungi</taxon>
        <taxon>Dikarya</taxon>
        <taxon>Ascomycota</taxon>
        <taxon>Pezizomycotina</taxon>
        <taxon>Leotiomycetes</taxon>
        <taxon>Helotiales</taxon>
        <taxon>Sclerotiniaceae</taxon>
        <taxon>Monilinia</taxon>
    </lineage>
</organism>
<dbReference type="AlphaFoldDB" id="A0A5N6KIS0"/>
<protein>
    <submittedName>
        <fullName evidence="1">Uncharacterized protein</fullName>
    </submittedName>
</protein>
<accession>A0A5N6KIS0</accession>
<dbReference type="Proteomes" id="UP000326757">
    <property type="component" value="Unassembled WGS sequence"/>
</dbReference>
<comment type="caution">
    <text evidence="1">The sequence shown here is derived from an EMBL/GenBank/DDBJ whole genome shotgun (WGS) entry which is preliminary data.</text>
</comment>
<keyword evidence="2" id="KW-1185">Reference proteome</keyword>
<sequence length="156" mass="18011">MPFQHPPGMCLVVTFAEQIEKIKDKMLFDEFDVLTFIYFHRQHASTRRKSGSPYFYARQPIPCNSCFAITSLVSQFFSFHSRWLFLVIVAFHTEKQIHSPIMTIPPTNSTKNMLLVTLVRVSYADNGKFAESQPDRMYYSFRGIVGRKSVSGLQVS</sequence>